<feature type="domain" description="AraC effector-binding" evidence="1">
    <location>
        <begin position="3"/>
        <end position="164"/>
    </location>
</feature>
<dbReference type="Gene3D" id="3.20.80.10">
    <property type="entry name" value="Regulatory factor, effector binding domain"/>
    <property type="match status" value="1"/>
</dbReference>
<dbReference type="EMBL" id="JAUSVO010000003">
    <property type="protein sequence ID" value="MDQ0437738.1"/>
    <property type="molecule type" value="Genomic_DNA"/>
</dbReference>
<name>A0ABU0H5Z4_9HYPH</name>
<evidence type="ECO:0000313" key="2">
    <source>
        <dbReference type="EMBL" id="MDQ0437738.1"/>
    </source>
</evidence>
<sequence length="165" mass="18267">MLTLPEIVERSAQPYLAIAVTTTMDDLSTLAPKTIDALMEHAAMRGIDPAGPIFFKYDFIRMPDRLEIEVGFPTTALLAADETVRSGMLPAGRFATVTYRGPYDGLYDANAVLIGWAKERGLRWDVETTPSGDRFGCRLEIYVTDPVTVPDPKDWETELAIRLAA</sequence>
<dbReference type="RefSeq" id="WP_266348676.1">
    <property type="nucleotide sequence ID" value="NZ_JAPKNG010000003.1"/>
</dbReference>
<dbReference type="SMART" id="SM00871">
    <property type="entry name" value="AraC_E_bind"/>
    <property type="match status" value="1"/>
</dbReference>
<evidence type="ECO:0000313" key="3">
    <source>
        <dbReference type="Proteomes" id="UP001241603"/>
    </source>
</evidence>
<evidence type="ECO:0000259" key="1">
    <source>
        <dbReference type="SMART" id="SM00871"/>
    </source>
</evidence>
<dbReference type="Pfam" id="PF06445">
    <property type="entry name" value="GyrI-like"/>
    <property type="match status" value="1"/>
</dbReference>
<proteinExistence type="predicted"/>
<reference evidence="2 3" key="1">
    <citation type="submission" date="2023-07" db="EMBL/GenBank/DDBJ databases">
        <title>Genomic Encyclopedia of Type Strains, Phase IV (KMG-IV): sequencing the most valuable type-strain genomes for metagenomic binning, comparative biology and taxonomic classification.</title>
        <authorList>
            <person name="Goeker M."/>
        </authorList>
    </citation>
    <scope>NUCLEOTIDE SEQUENCE [LARGE SCALE GENOMIC DNA]</scope>
    <source>
        <strain evidence="2 3">B6-8</strain>
    </source>
</reference>
<protein>
    <submittedName>
        <fullName evidence="2">Effector-binding domain-containing protein</fullName>
    </submittedName>
</protein>
<gene>
    <name evidence="2" type="ORF">QO014_002130</name>
</gene>
<dbReference type="SUPFAM" id="SSF55136">
    <property type="entry name" value="Probable bacterial effector-binding domain"/>
    <property type="match status" value="1"/>
</dbReference>
<dbReference type="Proteomes" id="UP001241603">
    <property type="component" value="Unassembled WGS sequence"/>
</dbReference>
<organism evidence="2 3">
    <name type="scientific">Kaistia dalseonensis</name>
    <dbReference type="NCBI Taxonomy" id="410840"/>
    <lineage>
        <taxon>Bacteria</taxon>
        <taxon>Pseudomonadati</taxon>
        <taxon>Pseudomonadota</taxon>
        <taxon>Alphaproteobacteria</taxon>
        <taxon>Hyphomicrobiales</taxon>
        <taxon>Kaistiaceae</taxon>
        <taxon>Kaistia</taxon>
    </lineage>
</organism>
<dbReference type="InterPro" id="IPR029442">
    <property type="entry name" value="GyrI-like"/>
</dbReference>
<keyword evidence="3" id="KW-1185">Reference proteome</keyword>
<dbReference type="InterPro" id="IPR010499">
    <property type="entry name" value="AraC_E-bd"/>
</dbReference>
<comment type="caution">
    <text evidence="2">The sequence shown here is derived from an EMBL/GenBank/DDBJ whole genome shotgun (WGS) entry which is preliminary data.</text>
</comment>
<dbReference type="InterPro" id="IPR011256">
    <property type="entry name" value="Reg_factor_effector_dom_sf"/>
</dbReference>
<accession>A0ABU0H5Z4</accession>